<proteinExistence type="predicted"/>
<gene>
    <name evidence="1" type="ORF">CesoFtcFv8_027078</name>
</gene>
<protein>
    <submittedName>
        <fullName evidence="1">Uncharacterized protein</fullName>
    </submittedName>
</protein>
<name>A0AAN8B0X1_9TELE</name>
<organism evidence="1 2">
    <name type="scientific">Champsocephalus esox</name>
    <name type="common">pike icefish</name>
    <dbReference type="NCBI Taxonomy" id="159716"/>
    <lineage>
        <taxon>Eukaryota</taxon>
        <taxon>Metazoa</taxon>
        <taxon>Chordata</taxon>
        <taxon>Craniata</taxon>
        <taxon>Vertebrata</taxon>
        <taxon>Euteleostomi</taxon>
        <taxon>Actinopterygii</taxon>
        <taxon>Neopterygii</taxon>
        <taxon>Teleostei</taxon>
        <taxon>Neoteleostei</taxon>
        <taxon>Acanthomorphata</taxon>
        <taxon>Eupercaria</taxon>
        <taxon>Perciformes</taxon>
        <taxon>Notothenioidei</taxon>
        <taxon>Channichthyidae</taxon>
        <taxon>Champsocephalus</taxon>
    </lineage>
</organism>
<sequence length="89" mass="9637">MPGGPVATSLWFQKHWIIVRLQLEEALRRGIGGHRDPATPFSHASPPCHHNCINPSSLAHAAPGARRVCVAVYTSLLMSGGTSFNTHAW</sequence>
<dbReference type="EMBL" id="JAULUE010002068">
    <property type="protein sequence ID" value="KAK5876075.1"/>
    <property type="molecule type" value="Genomic_DNA"/>
</dbReference>
<evidence type="ECO:0000313" key="1">
    <source>
        <dbReference type="EMBL" id="KAK5876075.1"/>
    </source>
</evidence>
<comment type="caution">
    <text evidence="1">The sequence shown here is derived from an EMBL/GenBank/DDBJ whole genome shotgun (WGS) entry which is preliminary data.</text>
</comment>
<evidence type="ECO:0000313" key="2">
    <source>
        <dbReference type="Proteomes" id="UP001335648"/>
    </source>
</evidence>
<keyword evidence="2" id="KW-1185">Reference proteome</keyword>
<dbReference type="AlphaFoldDB" id="A0AAN8B0X1"/>
<dbReference type="Proteomes" id="UP001335648">
    <property type="component" value="Unassembled WGS sequence"/>
</dbReference>
<accession>A0AAN8B0X1</accession>
<reference evidence="1 2" key="1">
    <citation type="journal article" date="2023" name="Mol. Biol. Evol.">
        <title>Genomics of Secondarily Temperate Adaptation in the Only Non-Antarctic Icefish.</title>
        <authorList>
            <person name="Rivera-Colon A.G."/>
            <person name="Rayamajhi N."/>
            <person name="Minhas B.F."/>
            <person name="Madrigal G."/>
            <person name="Bilyk K.T."/>
            <person name="Yoon V."/>
            <person name="Hune M."/>
            <person name="Gregory S."/>
            <person name="Cheng C.H.C."/>
            <person name="Catchen J.M."/>
        </authorList>
    </citation>
    <scope>NUCLEOTIDE SEQUENCE [LARGE SCALE GENOMIC DNA]</scope>
    <source>
        <strain evidence="1">JC2023a</strain>
    </source>
</reference>